<reference evidence="2 3" key="2">
    <citation type="journal article" date="2017" name="Front. Plant Sci.">
        <title>Gene Classification and Mining of Molecular Markers Useful in Red Clover (Trifolium pratense) Breeding.</title>
        <authorList>
            <person name="Istvanek J."/>
            <person name="Dluhosova J."/>
            <person name="Dluhos P."/>
            <person name="Patkova L."/>
            <person name="Nedelnik J."/>
            <person name="Repkova J."/>
        </authorList>
    </citation>
    <scope>NUCLEOTIDE SEQUENCE [LARGE SCALE GENOMIC DNA]</scope>
    <source>
        <strain evidence="3">cv. Tatra</strain>
        <tissue evidence="2">Young leaves</tissue>
    </source>
</reference>
<evidence type="ECO:0000256" key="1">
    <source>
        <dbReference type="SAM" id="MobiDB-lite"/>
    </source>
</evidence>
<evidence type="ECO:0000313" key="3">
    <source>
        <dbReference type="Proteomes" id="UP000236291"/>
    </source>
</evidence>
<accession>A0A2K3MFP3</accession>
<dbReference type="EMBL" id="ASHM01060344">
    <property type="protein sequence ID" value="PNX89610.1"/>
    <property type="molecule type" value="Genomic_DNA"/>
</dbReference>
<dbReference type="Proteomes" id="UP000236291">
    <property type="component" value="Unassembled WGS sequence"/>
</dbReference>
<protein>
    <submittedName>
        <fullName evidence="2">Uncharacterized protein</fullName>
    </submittedName>
</protein>
<name>A0A2K3MFP3_TRIPR</name>
<comment type="caution">
    <text evidence="2">The sequence shown here is derived from an EMBL/GenBank/DDBJ whole genome shotgun (WGS) entry which is preliminary data.</text>
</comment>
<reference evidence="2 3" key="1">
    <citation type="journal article" date="2014" name="Am. J. Bot.">
        <title>Genome assembly and annotation for red clover (Trifolium pratense; Fabaceae).</title>
        <authorList>
            <person name="Istvanek J."/>
            <person name="Jaros M."/>
            <person name="Krenek A."/>
            <person name="Repkova J."/>
        </authorList>
    </citation>
    <scope>NUCLEOTIDE SEQUENCE [LARGE SCALE GENOMIC DNA]</scope>
    <source>
        <strain evidence="3">cv. Tatra</strain>
        <tissue evidence="2">Young leaves</tissue>
    </source>
</reference>
<dbReference type="AlphaFoldDB" id="A0A2K3MFP3"/>
<sequence>MNRAHALMRDLLIKARSCIRLSLLRRVFEGVFDIVNVVQFWYVEHATHVRMLVLSRTEGKMGRIHGPSLPKRIGPGAGSGSPGPVQNKT</sequence>
<organism evidence="2 3">
    <name type="scientific">Trifolium pratense</name>
    <name type="common">Red clover</name>
    <dbReference type="NCBI Taxonomy" id="57577"/>
    <lineage>
        <taxon>Eukaryota</taxon>
        <taxon>Viridiplantae</taxon>
        <taxon>Streptophyta</taxon>
        <taxon>Embryophyta</taxon>
        <taxon>Tracheophyta</taxon>
        <taxon>Spermatophyta</taxon>
        <taxon>Magnoliopsida</taxon>
        <taxon>eudicotyledons</taxon>
        <taxon>Gunneridae</taxon>
        <taxon>Pentapetalae</taxon>
        <taxon>rosids</taxon>
        <taxon>fabids</taxon>
        <taxon>Fabales</taxon>
        <taxon>Fabaceae</taxon>
        <taxon>Papilionoideae</taxon>
        <taxon>50 kb inversion clade</taxon>
        <taxon>NPAAA clade</taxon>
        <taxon>Hologalegina</taxon>
        <taxon>IRL clade</taxon>
        <taxon>Trifolieae</taxon>
        <taxon>Trifolium</taxon>
    </lineage>
</organism>
<proteinExistence type="predicted"/>
<feature type="region of interest" description="Disordered" evidence="1">
    <location>
        <begin position="63"/>
        <end position="89"/>
    </location>
</feature>
<evidence type="ECO:0000313" key="2">
    <source>
        <dbReference type="EMBL" id="PNX89610.1"/>
    </source>
</evidence>
<gene>
    <name evidence="2" type="ORF">L195_g045732</name>
</gene>